<comment type="similarity">
    <text evidence="2">Belongs to the class-I pyridine nucleotide-disulfide oxidoreductase family.</text>
</comment>
<keyword evidence="5" id="KW-0560">Oxidoreductase</keyword>
<sequence>IPNIYAIGDIVDGPQLAHKASYEGKVAAEAIAGEKSVVDYLAIPAVCFTDPEMATVGYNEEQAKAEGLEVNVAKFPFAANGRALALNQTEGFVKLVARKEDGLLVGAQIVGAGASDMISELCLAIEGGMTAEDVSLTIHPHPTLGEITMETAEVLLGNPIHIISK</sequence>
<dbReference type="InterPro" id="IPR004099">
    <property type="entry name" value="Pyr_nucl-diS_OxRdtase_dimer"/>
</dbReference>
<evidence type="ECO:0000256" key="6">
    <source>
        <dbReference type="ARBA" id="ARBA00023027"/>
    </source>
</evidence>
<evidence type="ECO:0000256" key="3">
    <source>
        <dbReference type="ARBA" id="ARBA00022630"/>
    </source>
</evidence>
<keyword evidence="4" id="KW-0274">FAD</keyword>
<reference evidence="8 9" key="2">
    <citation type="submission" date="2017-10" db="EMBL/GenBank/DDBJ databases">
        <title>Genome analyses suggest a sexual origin of heterokaryosis in a supposedly ancient asexual fungus.</title>
        <authorList>
            <person name="Corradi N."/>
            <person name="Sedzielewska K."/>
            <person name="Noel J."/>
            <person name="Charron P."/>
            <person name="Farinelli L."/>
            <person name="Marton T."/>
            <person name="Kruger M."/>
            <person name="Pelin A."/>
            <person name="Brachmann A."/>
            <person name="Corradi N."/>
        </authorList>
    </citation>
    <scope>NUCLEOTIDE SEQUENCE [LARGE SCALE GENOMIC DNA]</scope>
    <source>
        <strain evidence="8 9">A1</strain>
    </source>
</reference>
<organism evidence="8 9">
    <name type="scientific">Rhizophagus irregularis</name>
    <dbReference type="NCBI Taxonomy" id="588596"/>
    <lineage>
        <taxon>Eukaryota</taxon>
        <taxon>Fungi</taxon>
        <taxon>Fungi incertae sedis</taxon>
        <taxon>Mucoromycota</taxon>
        <taxon>Glomeromycotina</taxon>
        <taxon>Glomeromycetes</taxon>
        <taxon>Glomerales</taxon>
        <taxon>Glomeraceae</taxon>
        <taxon>Rhizophagus</taxon>
    </lineage>
</organism>
<evidence type="ECO:0000256" key="1">
    <source>
        <dbReference type="ARBA" id="ARBA00001974"/>
    </source>
</evidence>
<dbReference type="InterPro" id="IPR050151">
    <property type="entry name" value="Class-I_Pyr_Nuc-Dis_Oxidored"/>
</dbReference>
<dbReference type="EMBL" id="LLXH01007141">
    <property type="protein sequence ID" value="PKC51711.1"/>
    <property type="molecule type" value="Genomic_DNA"/>
</dbReference>
<comment type="caution">
    <text evidence="8">The sequence shown here is derived from an EMBL/GenBank/DDBJ whole genome shotgun (WGS) entry which is preliminary data.</text>
</comment>
<evidence type="ECO:0000256" key="5">
    <source>
        <dbReference type="ARBA" id="ARBA00023002"/>
    </source>
</evidence>
<keyword evidence="6" id="KW-0520">NAD</keyword>
<name>A0A2N0QKY2_9GLOM</name>
<dbReference type="AlphaFoldDB" id="A0A2N0QKY2"/>
<evidence type="ECO:0000256" key="4">
    <source>
        <dbReference type="ARBA" id="ARBA00022827"/>
    </source>
</evidence>
<keyword evidence="3" id="KW-0285">Flavoprotein</keyword>
<feature type="domain" description="Pyridine nucleotide-disulphide oxidoreductase dimerisation" evidence="7">
    <location>
        <begin position="43"/>
        <end position="150"/>
    </location>
</feature>
<dbReference type="GO" id="GO:0004148">
    <property type="term" value="F:dihydrolipoyl dehydrogenase (NADH) activity"/>
    <property type="evidence" value="ECO:0007669"/>
    <property type="project" value="TreeGrafter"/>
</dbReference>
<gene>
    <name evidence="8" type="ORF">RhiirA1_356307</name>
</gene>
<dbReference type="InterPro" id="IPR036188">
    <property type="entry name" value="FAD/NAD-bd_sf"/>
</dbReference>
<feature type="non-terminal residue" evidence="8">
    <location>
        <position position="1"/>
    </location>
</feature>
<proteinExistence type="inferred from homology"/>
<dbReference type="VEuPathDB" id="FungiDB:FUN_012601"/>
<dbReference type="GO" id="GO:0006103">
    <property type="term" value="P:2-oxoglutarate metabolic process"/>
    <property type="evidence" value="ECO:0007669"/>
    <property type="project" value="TreeGrafter"/>
</dbReference>
<accession>A0A2N0QKY2</accession>
<reference evidence="8 9" key="1">
    <citation type="submission" date="2017-10" db="EMBL/GenBank/DDBJ databases">
        <title>Extensive intraspecific genome diversity in a model arbuscular mycorrhizal fungus.</title>
        <authorList>
            <person name="Chen E.C.H."/>
            <person name="Morin E."/>
            <person name="Baudet D."/>
            <person name="Noel J."/>
            <person name="Ndikumana S."/>
            <person name="Charron P."/>
            <person name="St-Onge C."/>
            <person name="Giorgi J."/>
            <person name="Grigoriev I.V."/>
            <person name="Roux C."/>
            <person name="Martin F.M."/>
            <person name="Corradi N."/>
        </authorList>
    </citation>
    <scope>NUCLEOTIDE SEQUENCE [LARGE SCALE GENOMIC DNA]</scope>
    <source>
        <strain evidence="8 9">A1</strain>
    </source>
</reference>
<comment type="cofactor">
    <cofactor evidence="1">
        <name>FAD</name>
        <dbReference type="ChEBI" id="CHEBI:57692"/>
    </cofactor>
</comment>
<dbReference type="SUPFAM" id="SSF51905">
    <property type="entry name" value="FAD/NAD(P)-binding domain"/>
    <property type="match status" value="1"/>
</dbReference>
<dbReference type="FunFam" id="3.30.390.30:FF:000001">
    <property type="entry name" value="Dihydrolipoyl dehydrogenase"/>
    <property type="match status" value="1"/>
</dbReference>
<dbReference type="SUPFAM" id="SSF55424">
    <property type="entry name" value="FAD/NAD-linked reductases, dimerisation (C-terminal) domain"/>
    <property type="match status" value="1"/>
</dbReference>
<dbReference type="PRINTS" id="PR00411">
    <property type="entry name" value="PNDRDTASEI"/>
</dbReference>
<dbReference type="Gene3D" id="3.50.50.60">
    <property type="entry name" value="FAD/NAD(P)-binding domain"/>
    <property type="match status" value="1"/>
</dbReference>
<dbReference type="Pfam" id="PF02852">
    <property type="entry name" value="Pyr_redox_dim"/>
    <property type="match status" value="1"/>
</dbReference>
<protein>
    <recommendedName>
        <fullName evidence="7">Pyridine nucleotide-disulphide oxidoreductase dimerisation domain-containing protein</fullName>
    </recommendedName>
</protein>
<dbReference type="GO" id="GO:0050660">
    <property type="term" value="F:flavin adenine dinucleotide binding"/>
    <property type="evidence" value="ECO:0007669"/>
    <property type="project" value="TreeGrafter"/>
</dbReference>
<dbReference type="InterPro" id="IPR016156">
    <property type="entry name" value="FAD/NAD-linked_Rdtase_dimer_sf"/>
</dbReference>
<dbReference type="VEuPathDB" id="FungiDB:RhiirFUN_014529"/>
<evidence type="ECO:0000259" key="7">
    <source>
        <dbReference type="Pfam" id="PF02852"/>
    </source>
</evidence>
<dbReference type="PANTHER" id="PTHR22912">
    <property type="entry name" value="DISULFIDE OXIDOREDUCTASE"/>
    <property type="match status" value="1"/>
</dbReference>
<dbReference type="Proteomes" id="UP000232688">
    <property type="component" value="Unassembled WGS sequence"/>
</dbReference>
<dbReference type="VEuPathDB" id="FungiDB:RhiirA1_356307"/>
<dbReference type="Gene3D" id="3.30.390.30">
    <property type="match status" value="1"/>
</dbReference>
<evidence type="ECO:0000256" key="2">
    <source>
        <dbReference type="ARBA" id="ARBA00007532"/>
    </source>
</evidence>
<dbReference type="PANTHER" id="PTHR22912:SF160">
    <property type="entry name" value="DIHYDROLIPOYL DEHYDROGENASE"/>
    <property type="match status" value="1"/>
</dbReference>
<evidence type="ECO:0000313" key="8">
    <source>
        <dbReference type="EMBL" id="PKC51711.1"/>
    </source>
</evidence>
<evidence type="ECO:0000313" key="9">
    <source>
        <dbReference type="Proteomes" id="UP000232688"/>
    </source>
</evidence>